<comment type="caution">
    <text evidence="3">The sequence shown here is derived from an EMBL/GenBank/DDBJ whole genome shotgun (WGS) entry which is preliminary data.</text>
</comment>
<protein>
    <submittedName>
        <fullName evidence="3">Capsule-associated protein CAP1</fullName>
    </submittedName>
</protein>
<feature type="domain" description="Glycosyl transferase CAP10" evidence="2">
    <location>
        <begin position="312"/>
        <end position="602"/>
    </location>
</feature>
<name>A0A178EVX9_TRIRU</name>
<dbReference type="Gene3D" id="3.40.50.1820">
    <property type="entry name" value="alpha/beta hydrolase"/>
    <property type="match status" value="1"/>
</dbReference>
<dbReference type="VEuPathDB" id="FungiDB:TERG_00458"/>
<dbReference type="InterPro" id="IPR051091">
    <property type="entry name" value="O-Glucosyltr/Glycosyltrsf_90"/>
</dbReference>
<evidence type="ECO:0000313" key="4">
    <source>
        <dbReference type="Proteomes" id="UP000243015"/>
    </source>
</evidence>
<dbReference type="SUPFAM" id="SSF53474">
    <property type="entry name" value="alpha/beta-Hydrolases"/>
    <property type="match status" value="1"/>
</dbReference>
<evidence type="ECO:0000256" key="1">
    <source>
        <dbReference type="SAM" id="SignalP"/>
    </source>
</evidence>
<sequence length="1149" mass="130072">MKGRRFTLLAGLASLIVLLFIFYAPNSDERPIIPAPNPGISPATAPQQPPPVESFGDENINYNNPAGSTGDDLAQHPIERLIQTSREQFRTTHSRQSKTLQQAATEYRRRYGLHPPPHFDVWLKFAQSRGVQMIDEYDTIYHTLLPFWGVKPKTIRERAREAIGFENALIGLMIRDGNVTLVDGGGEGEQWKRDAIKGMMATFVKYLPDMDLAFNIHDEPRVVMAHSDLSRLVADGKRMTASNGQQQGLQNRWSARPEGLNKGDRIDEVRRTRFNRFAHQPTWTNSRMSCPPDSPARQLEDEPVDNMSQYSTSPLGFISNTTAFSDICLTPSLRQTFGFFERPNALDIVHDLFPIFSQSKVSSFQDILYPSPWYWNGNVAYDANQDMDWSVKEDQMYWRGSTTGGFSRAGGWRRQHRQLFVRNINSLSPTNILEKSLETGRWAVKQIQRNALRSLFNVSFSHVGQCDPEDCEAQKEYFTIVKPAKQQDAWKFKYLVDIDGNAFSGRYYAFLLSKSLVYKLALFREWHDEWLRPWVHFIPLSFRGTEHYESVRYFAKEEPGKDEALAIAQDSQKWARKVLRNEDLEVWFFRLLLEYGRVIDDNRERLGFSTGLDDVLLASLLPAVPAYTFHHAFQVGLSTSQLRWHFNVRTPSIPAFPARYNHIPEANAISMEHPVLKMAVAIFSFVYGIFTSVRYGVTAVLSGVPFRQTTEKERLEFQLASDRFWNLSKNWKNFSHWFMTLRNGFKVHYLANASPDETVASNTGNQPLVIFLHGFPDSWAIWRHLLSSSSIGEKSVMLAPDLPGYGGTDSLDVYGPTEILETLTEFIATVRDQYNVCDGDGRTKRRVIIVAHDWGAILAFRLAAEAPQLADRFIISNGVLPGLMQDNISLSIESAHKMFKTFLREPWRSRHVLCKSIKALAPVLRQLKKSQYIFVFHLPVPLVRYVGHGGNYSFLRSIHELAAGKTGEFTVRDAQEAMASTLGPSIEELKTKTAEGEAYSESVRIRAEQGNFKDTTSYYRHGAVSGPWHKSLETISALHSICPDERRRTSCGTGVFDPAPGALKANATLLWGMLDPAIDSHLALDGIADRLIQGSQVIVLPRSGHFTPMEVEGRGALEETVLWAVEGETGDVGQAVLSVYPEARLVARQ</sequence>
<gene>
    <name evidence="3" type="ORF">A7C99_5841</name>
</gene>
<dbReference type="AlphaFoldDB" id="A0A178EVX9"/>
<proteinExistence type="predicted"/>
<reference evidence="3 4" key="1">
    <citation type="submission" date="2016-05" db="EMBL/GenBank/DDBJ databases">
        <title>Genome sequencing of Trichophyton rubrum CMCC(F)T1i isolated from hair.</title>
        <authorList>
            <person name="Zhan P."/>
            <person name="Tao Y."/>
            <person name="Liu W."/>
        </authorList>
    </citation>
    <scope>NUCLEOTIDE SEQUENCE [LARGE SCALE GENOMIC DNA]</scope>
    <source>
        <strain evidence="4">CMCC(F)T1i</strain>
    </source>
</reference>
<dbReference type="InterPro" id="IPR000073">
    <property type="entry name" value="AB_hydrolase_1"/>
</dbReference>
<dbReference type="Proteomes" id="UP000243015">
    <property type="component" value="Unassembled WGS sequence"/>
</dbReference>
<dbReference type="PANTHER" id="PTHR12203">
    <property type="entry name" value="KDEL LYS-ASP-GLU-LEU CONTAINING - RELATED"/>
    <property type="match status" value="1"/>
</dbReference>
<dbReference type="PANTHER" id="PTHR12203:SF104">
    <property type="entry name" value="PROTEIN CAP1, PUTATIVE (AFU_ORTHOLOGUE AFUA_1G05595)-RELATED"/>
    <property type="match status" value="1"/>
</dbReference>
<feature type="signal peptide" evidence="1">
    <location>
        <begin position="1"/>
        <end position="29"/>
    </location>
</feature>
<feature type="chain" id="PRO_5008085767" evidence="1">
    <location>
        <begin position="30"/>
        <end position="1149"/>
    </location>
</feature>
<dbReference type="Pfam" id="PF12697">
    <property type="entry name" value="Abhydrolase_6"/>
    <property type="match status" value="1"/>
</dbReference>
<dbReference type="VEuPathDB" id="FungiDB:TERG_00457"/>
<dbReference type="InterPro" id="IPR029058">
    <property type="entry name" value="AB_hydrolase_fold"/>
</dbReference>
<accession>A0A178EVX9</accession>
<dbReference type="EMBL" id="LHPM01000018">
    <property type="protein sequence ID" value="OAL63447.1"/>
    <property type="molecule type" value="Genomic_DNA"/>
</dbReference>
<dbReference type="InterPro" id="IPR006598">
    <property type="entry name" value="CAP10"/>
</dbReference>
<evidence type="ECO:0000313" key="3">
    <source>
        <dbReference type="EMBL" id="OAL63447.1"/>
    </source>
</evidence>
<dbReference type="Pfam" id="PF05686">
    <property type="entry name" value="Glyco_transf_90"/>
    <property type="match status" value="1"/>
</dbReference>
<evidence type="ECO:0000259" key="2">
    <source>
        <dbReference type="SMART" id="SM00672"/>
    </source>
</evidence>
<dbReference type="SMART" id="SM00672">
    <property type="entry name" value="CAP10"/>
    <property type="match status" value="1"/>
</dbReference>
<organism evidence="3 4">
    <name type="scientific">Trichophyton rubrum</name>
    <name type="common">Athlete's foot fungus</name>
    <name type="synonym">Epidermophyton rubrum</name>
    <dbReference type="NCBI Taxonomy" id="5551"/>
    <lineage>
        <taxon>Eukaryota</taxon>
        <taxon>Fungi</taxon>
        <taxon>Dikarya</taxon>
        <taxon>Ascomycota</taxon>
        <taxon>Pezizomycotina</taxon>
        <taxon>Eurotiomycetes</taxon>
        <taxon>Eurotiomycetidae</taxon>
        <taxon>Onygenales</taxon>
        <taxon>Arthrodermataceae</taxon>
        <taxon>Trichophyton</taxon>
    </lineage>
</organism>
<keyword evidence="1" id="KW-0732">Signal</keyword>